<keyword evidence="13" id="KW-0206">Cytoskeleton</keyword>
<gene>
    <name evidence="20" type="ORF">PV09_01089</name>
</gene>
<proteinExistence type="inferred from homology"/>
<keyword evidence="8" id="KW-0493">Microtubule</keyword>
<evidence type="ECO:0000256" key="18">
    <source>
        <dbReference type="ARBA" id="ARBA00044358"/>
    </source>
</evidence>
<feature type="compositionally biased region" description="Basic and acidic residues" evidence="19">
    <location>
        <begin position="179"/>
        <end position="210"/>
    </location>
</feature>
<dbReference type="HOGENOM" id="CLU_074400_1_0_1"/>
<dbReference type="GeneID" id="27309062"/>
<evidence type="ECO:0000256" key="2">
    <source>
        <dbReference type="ARBA" id="ARBA00004186"/>
    </source>
</evidence>
<evidence type="ECO:0000256" key="13">
    <source>
        <dbReference type="ARBA" id="ARBA00023212"/>
    </source>
</evidence>
<evidence type="ECO:0000256" key="10">
    <source>
        <dbReference type="ARBA" id="ARBA00022829"/>
    </source>
</evidence>
<keyword evidence="10" id="KW-0159">Chromosome partition</keyword>
<feature type="region of interest" description="Disordered" evidence="19">
    <location>
        <begin position="61"/>
        <end position="91"/>
    </location>
</feature>
<keyword evidence="11" id="KW-0995">Kinetochore</keyword>
<keyword evidence="14" id="KW-0539">Nucleus</keyword>
<organism evidence="20 21">
    <name type="scientific">Verruconis gallopava</name>
    <dbReference type="NCBI Taxonomy" id="253628"/>
    <lineage>
        <taxon>Eukaryota</taxon>
        <taxon>Fungi</taxon>
        <taxon>Dikarya</taxon>
        <taxon>Ascomycota</taxon>
        <taxon>Pezizomycotina</taxon>
        <taxon>Dothideomycetes</taxon>
        <taxon>Pleosporomycetidae</taxon>
        <taxon>Venturiales</taxon>
        <taxon>Sympoventuriaceae</taxon>
        <taxon>Verruconis</taxon>
    </lineage>
</organism>
<dbReference type="PANTHER" id="PTHR28216">
    <property type="entry name" value="DASH COMPLEX SUBUNIT DUO1"/>
    <property type="match status" value="1"/>
</dbReference>
<feature type="compositionally biased region" description="Low complexity" evidence="19">
    <location>
        <begin position="244"/>
        <end position="253"/>
    </location>
</feature>
<keyword evidence="15" id="KW-0131">Cell cycle</keyword>
<evidence type="ECO:0000256" key="15">
    <source>
        <dbReference type="ARBA" id="ARBA00023306"/>
    </source>
</evidence>
<evidence type="ECO:0000256" key="17">
    <source>
        <dbReference type="ARBA" id="ARBA00044152"/>
    </source>
</evidence>
<accession>A0A0D1XZB9</accession>
<evidence type="ECO:0000256" key="14">
    <source>
        <dbReference type="ARBA" id="ARBA00023242"/>
    </source>
</evidence>
<dbReference type="InParanoid" id="A0A0D1XZB9"/>
<dbReference type="GO" id="GO:0072686">
    <property type="term" value="C:mitotic spindle"/>
    <property type="evidence" value="ECO:0007669"/>
    <property type="project" value="InterPro"/>
</dbReference>
<dbReference type="Proteomes" id="UP000053259">
    <property type="component" value="Unassembled WGS sequence"/>
</dbReference>
<evidence type="ECO:0000256" key="16">
    <source>
        <dbReference type="ARBA" id="ARBA00023328"/>
    </source>
</evidence>
<evidence type="ECO:0000256" key="8">
    <source>
        <dbReference type="ARBA" id="ARBA00022701"/>
    </source>
</evidence>
<feature type="region of interest" description="Disordered" evidence="19">
    <location>
        <begin position="179"/>
        <end position="268"/>
    </location>
</feature>
<evidence type="ECO:0000256" key="3">
    <source>
        <dbReference type="ARBA" id="ARBA00004629"/>
    </source>
</evidence>
<keyword evidence="16" id="KW-0137">Centromere</keyword>
<evidence type="ECO:0000256" key="4">
    <source>
        <dbReference type="ARBA" id="ARBA00005366"/>
    </source>
</evidence>
<evidence type="ECO:0000256" key="5">
    <source>
        <dbReference type="ARBA" id="ARBA00022454"/>
    </source>
</evidence>
<evidence type="ECO:0000313" key="21">
    <source>
        <dbReference type="Proteomes" id="UP000053259"/>
    </source>
</evidence>
<dbReference type="GO" id="GO:0005874">
    <property type="term" value="C:microtubule"/>
    <property type="evidence" value="ECO:0007669"/>
    <property type="project" value="UniProtKB-KW"/>
</dbReference>
<dbReference type="GO" id="GO:0042729">
    <property type="term" value="C:DASH complex"/>
    <property type="evidence" value="ECO:0007669"/>
    <property type="project" value="InterPro"/>
</dbReference>
<dbReference type="Pfam" id="PF08651">
    <property type="entry name" value="DASH_Duo1"/>
    <property type="match status" value="1"/>
</dbReference>
<keyword evidence="7" id="KW-0132">Cell division</keyword>
<dbReference type="GO" id="GO:0051301">
    <property type="term" value="P:cell division"/>
    <property type="evidence" value="ECO:0007669"/>
    <property type="project" value="UniProtKB-KW"/>
</dbReference>
<protein>
    <recommendedName>
        <fullName evidence="17">DASH complex subunit DUO1</fullName>
    </recommendedName>
    <alternativeName>
        <fullName evidence="18">Outer kinetochore protein DUO1</fullName>
    </alternativeName>
</protein>
<dbReference type="EMBL" id="KN847531">
    <property type="protein sequence ID" value="KIW08156.1"/>
    <property type="molecule type" value="Genomic_DNA"/>
</dbReference>
<evidence type="ECO:0000256" key="19">
    <source>
        <dbReference type="SAM" id="MobiDB-lite"/>
    </source>
</evidence>
<keyword evidence="12" id="KW-0175">Coiled coil</keyword>
<dbReference type="GO" id="GO:0007059">
    <property type="term" value="P:chromosome segregation"/>
    <property type="evidence" value="ECO:0007669"/>
    <property type="project" value="UniProtKB-KW"/>
</dbReference>
<comment type="similarity">
    <text evidence="4">Belongs to the DASH complex DUO1 family.</text>
</comment>
<keyword evidence="5" id="KW-0158">Chromosome</keyword>
<evidence type="ECO:0000256" key="6">
    <source>
        <dbReference type="ARBA" id="ARBA00022490"/>
    </source>
</evidence>
<name>A0A0D1XZB9_9PEZI</name>
<keyword evidence="21" id="KW-1185">Reference proteome</keyword>
<dbReference type="AlphaFoldDB" id="A0A0D1XZB9"/>
<feature type="compositionally biased region" description="Low complexity" evidence="19">
    <location>
        <begin position="223"/>
        <end position="233"/>
    </location>
</feature>
<dbReference type="RefSeq" id="XP_016218025.1">
    <property type="nucleotide sequence ID" value="XM_016353930.1"/>
</dbReference>
<evidence type="ECO:0000256" key="9">
    <source>
        <dbReference type="ARBA" id="ARBA00022776"/>
    </source>
</evidence>
<evidence type="ECO:0000313" key="20">
    <source>
        <dbReference type="EMBL" id="KIW08156.1"/>
    </source>
</evidence>
<dbReference type="GO" id="GO:0000278">
    <property type="term" value="P:mitotic cell cycle"/>
    <property type="evidence" value="ECO:0007669"/>
    <property type="project" value="InterPro"/>
</dbReference>
<dbReference type="OrthoDB" id="5599235at2759"/>
<dbReference type="InterPro" id="IPR013960">
    <property type="entry name" value="DASH_Duo1"/>
</dbReference>
<evidence type="ECO:0000256" key="11">
    <source>
        <dbReference type="ARBA" id="ARBA00022838"/>
    </source>
</evidence>
<keyword evidence="9" id="KW-0498">Mitosis</keyword>
<reference evidence="20 21" key="1">
    <citation type="submission" date="2015-01" db="EMBL/GenBank/DDBJ databases">
        <title>The Genome Sequence of Ochroconis gallopava CBS43764.</title>
        <authorList>
            <consortium name="The Broad Institute Genomics Platform"/>
            <person name="Cuomo C."/>
            <person name="de Hoog S."/>
            <person name="Gorbushina A."/>
            <person name="Stielow B."/>
            <person name="Teixiera M."/>
            <person name="Abouelleil A."/>
            <person name="Chapman S.B."/>
            <person name="Priest M."/>
            <person name="Young S.K."/>
            <person name="Wortman J."/>
            <person name="Nusbaum C."/>
            <person name="Birren B."/>
        </authorList>
    </citation>
    <scope>NUCLEOTIDE SEQUENCE [LARGE SCALE GENOMIC DNA]</scope>
    <source>
        <strain evidence="20 21">CBS 43764</strain>
    </source>
</reference>
<sequence>MRPLHFEFFSQRVVQPRPVPLSSSRIACYKNGMSKYDEDIIHWSDDEDRLFDSPALSKTVDAGTIGKSEDPQSRSRARSGESPYGTEEARDAALQQELENVRKINQVIEGVVESLEKAKNNMETVSRTVNSATTLLQTWTRILSQTEHNQRLILNPAWQGATHDITELEAEEERRVREAQRRQIEEQQRREAAARKAEEDERKRQEDAAKAARGARGRGRGVGRAASSVSSSGYGQQRAGMTKGSAASSSSSRGGTGIGRGLRGRARG</sequence>
<keyword evidence="6" id="KW-0963">Cytoplasm</keyword>
<evidence type="ECO:0000256" key="7">
    <source>
        <dbReference type="ARBA" id="ARBA00022618"/>
    </source>
</evidence>
<dbReference type="PANTHER" id="PTHR28216:SF1">
    <property type="entry name" value="DASH COMPLEX SUBUNIT DUO1"/>
    <property type="match status" value="1"/>
</dbReference>
<evidence type="ECO:0000256" key="12">
    <source>
        <dbReference type="ARBA" id="ARBA00023054"/>
    </source>
</evidence>
<evidence type="ECO:0000256" key="1">
    <source>
        <dbReference type="ARBA" id="ARBA00004123"/>
    </source>
</evidence>
<comment type="subcellular location">
    <subcellularLocation>
        <location evidence="3">Chromosome</location>
        <location evidence="3">Centromere</location>
        <location evidence="3">Kinetochore</location>
    </subcellularLocation>
    <subcellularLocation>
        <location evidence="2">Cytoplasm</location>
        <location evidence="2">Cytoskeleton</location>
        <location evidence="2">Spindle</location>
    </subcellularLocation>
    <subcellularLocation>
        <location evidence="1">Nucleus</location>
    </subcellularLocation>
</comment>
<dbReference type="STRING" id="253628.A0A0D1XZB9"/>
<dbReference type="VEuPathDB" id="FungiDB:PV09_01089"/>